<dbReference type="EMBL" id="AP022574">
    <property type="protein sequence ID" value="BBX69715.1"/>
    <property type="molecule type" value="Genomic_DNA"/>
</dbReference>
<gene>
    <name evidence="2" type="ORF">MPSYJ_31760</name>
</gene>
<protein>
    <submittedName>
        <fullName evidence="2">Uncharacterized protein</fullName>
    </submittedName>
</protein>
<dbReference type="Proteomes" id="UP000466514">
    <property type="component" value="Chromosome"/>
</dbReference>
<evidence type="ECO:0000313" key="2">
    <source>
        <dbReference type="EMBL" id="BBX69715.1"/>
    </source>
</evidence>
<sequence length="380" mass="41483">MAGDSPVPVASTQLERMSAETRRALGELADRLRESPPDTAIQETQDRLIEIQGRINGVVESLPEQAQERARGLLQTALDAERIAKLLAGEFLINVHDGGRSDHIQGTFGQLIGPDELHSLASQSDTTSAYISTKSSDSAVLTHLDGYGKFLNDWWLVAVMPVAELLSRATTSTTQISIGVRETPVVREAITESERLRQQRLSSDLEETLNSAKTATTNVGESELTKAFSDVQSEAEWAVRRWTLSVFVFVLIGVLTPFIAINVDIEALKQLTELSGLLIKVSSSLPFFGLAAYSGHIAAQHRETSRHLTILNAQIKSVRAYSNELPDSNRLELMTALGHRAFADPGFVSKDKGNVTLVPDGATDFLKQLRGLIADTKKPE</sequence>
<evidence type="ECO:0000256" key="1">
    <source>
        <dbReference type="SAM" id="MobiDB-lite"/>
    </source>
</evidence>
<dbReference type="RefSeq" id="WP_264058184.1">
    <property type="nucleotide sequence ID" value="NZ_JACKSQ010000003.1"/>
</dbReference>
<dbReference type="KEGG" id="mpsc:MPSYJ_31760"/>
<keyword evidence="3" id="KW-1185">Reference proteome</keyword>
<accession>A0A7I7MC26</accession>
<name>A0A7I7MC26_9MYCO</name>
<feature type="region of interest" description="Disordered" evidence="1">
    <location>
        <begin position="1"/>
        <end position="21"/>
    </location>
</feature>
<dbReference type="AlphaFoldDB" id="A0A7I7MC26"/>
<reference evidence="2 3" key="1">
    <citation type="journal article" date="2019" name="Emerg. Microbes Infect.">
        <title>Comprehensive subspecies identification of 175 nontuberculous mycobacteria species based on 7547 genomic profiles.</title>
        <authorList>
            <person name="Matsumoto Y."/>
            <person name="Kinjo T."/>
            <person name="Motooka D."/>
            <person name="Nabeya D."/>
            <person name="Jung N."/>
            <person name="Uechi K."/>
            <person name="Horii T."/>
            <person name="Iida T."/>
            <person name="Fujita J."/>
            <person name="Nakamura S."/>
        </authorList>
    </citation>
    <scope>NUCLEOTIDE SEQUENCE [LARGE SCALE GENOMIC DNA]</scope>
    <source>
        <strain evidence="2 3">JCM 13323</strain>
    </source>
</reference>
<organism evidence="2 3">
    <name type="scientific">Mycolicibacterium psychrotolerans</name>
    <dbReference type="NCBI Taxonomy" id="216929"/>
    <lineage>
        <taxon>Bacteria</taxon>
        <taxon>Bacillati</taxon>
        <taxon>Actinomycetota</taxon>
        <taxon>Actinomycetes</taxon>
        <taxon>Mycobacteriales</taxon>
        <taxon>Mycobacteriaceae</taxon>
        <taxon>Mycolicibacterium</taxon>
    </lineage>
</organism>
<evidence type="ECO:0000313" key="3">
    <source>
        <dbReference type="Proteomes" id="UP000466514"/>
    </source>
</evidence>
<proteinExistence type="predicted"/>